<feature type="domain" description="C-type lectin" evidence="2">
    <location>
        <begin position="24"/>
        <end position="133"/>
    </location>
</feature>
<organism evidence="3 4">
    <name type="scientific">Pagothenia borchgrevinki</name>
    <name type="common">Bald rockcod</name>
    <name type="synonym">Trematomus borchgrevinki</name>
    <dbReference type="NCBI Taxonomy" id="8213"/>
    <lineage>
        <taxon>Eukaryota</taxon>
        <taxon>Metazoa</taxon>
        <taxon>Chordata</taxon>
        <taxon>Craniata</taxon>
        <taxon>Vertebrata</taxon>
        <taxon>Euteleostomi</taxon>
        <taxon>Actinopterygii</taxon>
        <taxon>Neopterygii</taxon>
        <taxon>Teleostei</taxon>
        <taxon>Neoteleostei</taxon>
        <taxon>Acanthomorphata</taxon>
        <taxon>Eupercaria</taxon>
        <taxon>Perciformes</taxon>
        <taxon>Notothenioidei</taxon>
        <taxon>Nototheniidae</taxon>
        <taxon>Pagothenia</taxon>
    </lineage>
</organism>
<feature type="chain" id="PRO_5044859246" description="C-type lectin domain-containing protein" evidence="1">
    <location>
        <begin position="18"/>
        <end position="316"/>
    </location>
</feature>
<evidence type="ECO:0000313" key="3">
    <source>
        <dbReference type="EMBL" id="KAL3051373.1"/>
    </source>
</evidence>
<dbReference type="PANTHER" id="PTHR45784">
    <property type="entry name" value="C-TYPE LECTIN DOMAIN FAMILY 20 MEMBER A-RELATED"/>
    <property type="match status" value="1"/>
</dbReference>
<name>A0ABD2GCA9_PAGBO</name>
<dbReference type="InterPro" id="IPR016186">
    <property type="entry name" value="C-type_lectin-like/link_sf"/>
</dbReference>
<keyword evidence="4" id="KW-1185">Reference proteome</keyword>
<gene>
    <name evidence="3" type="ORF">OYC64_001597</name>
</gene>
<dbReference type="Gene3D" id="3.10.100.10">
    <property type="entry name" value="Mannose-Binding Protein A, subunit A"/>
    <property type="match status" value="2"/>
</dbReference>
<reference evidence="3 4" key="2">
    <citation type="journal article" date="2024" name="G3 (Bethesda)">
        <title>The genome of the cryopelagic Antarctic bald notothen, Trematomus borchgrevinki.</title>
        <authorList>
            <person name="Rayamajhi N."/>
            <person name="Rivera-Colon A.G."/>
            <person name="Minhas B.F."/>
            <person name="Cheng C.C."/>
            <person name="Catchen J.M."/>
        </authorList>
    </citation>
    <scope>NUCLEOTIDE SEQUENCE [LARGE SCALE GENOMIC DNA]</scope>
    <source>
        <strain evidence="3">AGRC-2024</strain>
    </source>
</reference>
<comment type="caution">
    <text evidence="3">The sequence shown here is derived from an EMBL/GenBank/DDBJ whole genome shotgun (WGS) entry which is preliminary data.</text>
</comment>
<dbReference type="SMART" id="SM00034">
    <property type="entry name" value="CLECT"/>
    <property type="match status" value="2"/>
</dbReference>
<dbReference type="EMBL" id="JBIYXZ010002080">
    <property type="protein sequence ID" value="KAL3051373.1"/>
    <property type="molecule type" value="Genomic_DNA"/>
</dbReference>
<keyword evidence="1" id="KW-0732">Signal</keyword>
<dbReference type="SUPFAM" id="SSF56436">
    <property type="entry name" value="C-type lectin-like"/>
    <property type="match status" value="2"/>
</dbReference>
<dbReference type="InterPro" id="IPR001304">
    <property type="entry name" value="C-type_lectin-like"/>
</dbReference>
<reference evidence="3 4" key="1">
    <citation type="journal article" date="2022" name="G3 (Bethesda)">
        <title>Evaluating Illumina-, Nanopore-, and PacBio-based genome assembly strategies with the bald notothen, Trematomus borchgrevinki.</title>
        <authorList>
            <person name="Rayamajhi N."/>
            <person name="Cheng C.C."/>
            <person name="Catchen J.M."/>
        </authorList>
    </citation>
    <scope>NUCLEOTIDE SEQUENCE [LARGE SCALE GENOMIC DNA]</scope>
    <source>
        <strain evidence="3">AGRC-2024</strain>
    </source>
</reference>
<dbReference type="Pfam" id="PF00059">
    <property type="entry name" value="Lectin_C"/>
    <property type="match status" value="2"/>
</dbReference>
<evidence type="ECO:0000313" key="4">
    <source>
        <dbReference type="Proteomes" id="UP001619887"/>
    </source>
</evidence>
<feature type="signal peptide" evidence="1">
    <location>
        <begin position="1"/>
        <end position="17"/>
    </location>
</feature>
<dbReference type="InterPro" id="IPR016187">
    <property type="entry name" value="CTDL_fold"/>
</dbReference>
<evidence type="ECO:0000256" key="1">
    <source>
        <dbReference type="SAM" id="SignalP"/>
    </source>
</evidence>
<dbReference type="AlphaFoldDB" id="A0ABD2GCA9"/>
<dbReference type="Proteomes" id="UP001619887">
    <property type="component" value="Unassembled WGS sequence"/>
</dbReference>
<sequence length="316" mass="36291">MLQLVILLLASSSFTLCSEVVRQYHLMKDLKGWEDAQTYCREYFTDLVTIRSHEDMETLIKLTNGINVPSEIWIGLKKTGMGTWSWSVGEKTRSAGYSNWAASPASSHHCGGMGGDGKWFGGLCNTILPFVCHGGETSGRMHVVLEEKNWRDAQTYCRQNYFDLASARSETENDELQQIMNSSSLSSVWFGLFRDEWQWSDQSNSFFRQWAPGQPNIDGNCTLLRISSKNWWDRSCIGKYPFYCYEDLKKIKHVKIVRVEMKSDPSLDLNDKAVSNAILQQLKQKLPGLDLQWRVQDGKIFQEKEKKKTNEDVIVK</sequence>
<dbReference type="PROSITE" id="PS50041">
    <property type="entry name" value="C_TYPE_LECTIN_2"/>
    <property type="match status" value="2"/>
</dbReference>
<dbReference type="PANTHER" id="PTHR45784:SF3">
    <property type="entry name" value="C-TYPE LECTIN DOMAIN FAMILY 4 MEMBER K-LIKE-RELATED"/>
    <property type="match status" value="1"/>
</dbReference>
<feature type="domain" description="C-type lectin" evidence="2">
    <location>
        <begin position="146"/>
        <end position="245"/>
    </location>
</feature>
<protein>
    <recommendedName>
        <fullName evidence="2">C-type lectin domain-containing protein</fullName>
    </recommendedName>
</protein>
<evidence type="ECO:0000259" key="2">
    <source>
        <dbReference type="PROSITE" id="PS50041"/>
    </source>
</evidence>
<accession>A0ABD2GCA9</accession>
<proteinExistence type="predicted"/>